<evidence type="ECO:0000259" key="2">
    <source>
        <dbReference type="Pfam" id="PF13548"/>
    </source>
</evidence>
<dbReference type="Pfam" id="PF13548">
    <property type="entry name" value="DUF4126"/>
    <property type="match status" value="1"/>
</dbReference>
<comment type="caution">
    <text evidence="3">The sequence shown here is derived from an EMBL/GenBank/DDBJ whole genome shotgun (WGS) entry which is preliminary data.</text>
</comment>
<keyword evidence="4" id="KW-1185">Reference proteome</keyword>
<gene>
    <name evidence="3" type="ORF">LT679_14090</name>
</gene>
<proteinExistence type="predicted"/>
<evidence type="ECO:0000256" key="1">
    <source>
        <dbReference type="SAM" id="Phobius"/>
    </source>
</evidence>
<keyword evidence="1" id="KW-1133">Transmembrane helix</keyword>
<dbReference type="RefSeq" id="WP_232178248.1">
    <property type="nucleotide sequence ID" value="NZ_JAJPWV010000004.1"/>
</dbReference>
<dbReference type="EMBL" id="JAJPWV010000004">
    <property type="protein sequence ID" value="MCD8741741.1"/>
    <property type="molecule type" value="Genomic_DNA"/>
</dbReference>
<evidence type="ECO:0000313" key="3">
    <source>
        <dbReference type="EMBL" id="MCD8741741.1"/>
    </source>
</evidence>
<protein>
    <submittedName>
        <fullName evidence="3">DUF4126 family protein</fullName>
    </submittedName>
</protein>
<accession>A0ABS8U3R0</accession>
<evidence type="ECO:0000313" key="4">
    <source>
        <dbReference type="Proteomes" id="UP001199919"/>
    </source>
</evidence>
<feature type="transmembrane region" description="Helical" evidence="1">
    <location>
        <begin position="102"/>
        <end position="123"/>
    </location>
</feature>
<sequence length="155" mass="16029">MQNHLKQIVSVGIIAGMRSMMAPAAAATFLQRKRIMPGNTVLDKIFTSSTGLKVLNTLAAGELVGDKLPTAPNRIAAPGLIGRIVTGGLAAASISKANNKNVVAGVLIGAGVAAASTYAFFYLRRYISRNPKVKDYFTGAAEDAVALGLSALVAK</sequence>
<dbReference type="Proteomes" id="UP001199919">
    <property type="component" value="Unassembled WGS sequence"/>
</dbReference>
<keyword evidence="1" id="KW-0472">Membrane</keyword>
<organism evidence="3 4">
    <name type="scientific">Mucilaginibacter roseus</name>
    <dbReference type="NCBI Taxonomy" id="1528868"/>
    <lineage>
        <taxon>Bacteria</taxon>
        <taxon>Pseudomonadati</taxon>
        <taxon>Bacteroidota</taxon>
        <taxon>Sphingobacteriia</taxon>
        <taxon>Sphingobacteriales</taxon>
        <taxon>Sphingobacteriaceae</taxon>
        <taxon>Mucilaginibacter</taxon>
    </lineage>
</organism>
<dbReference type="InterPro" id="IPR025196">
    <property type="entry name" value="DUF4126"/>
</dbReference>
<keyword evidence="1" id="KW-0812">Transmembrane</keyword>
<reference evidence="3 4" key="1">
    <citation type="submission" date="2021-12" db="EMBL/GenBank/DDBJ databases">
        <title>Mucilaginibacter roseus genome.</title>
        <authorList>
            <person name="Ferreira J.R."/>
            <person name="Newman J.D."/>
        </authorList>
    </citation>
    <scope>NUCLEOTIDE SEQUENCE [LARGE SCALE GENOMIC DNA]</scope>
    <source>
        <strain evidence="3 4">LMG 28454</strain>
    </source>
</reference>
<name>A0ABS8U3R0_9SPHI</name>
<feature type="domain" description="DUF4126" evidence="2">
    <location>
        <begin position="8"/>
        <end position="153"/>
    </location>
</feature>